<proteinExistence type="predicted"/>
<evidence type="ECO:0000256" key="1">
    <source>
        <dbReference type="SAM" id="SignalP"/>
    </source>
</evidence>
<protein>
    <recommendedName>
        <fullName evidence="4">Lipoprotein</fullName>
    </recommendedName>
</protein>
<evidence type="ECO:0000313" key="3">
    <source>
        <dbReference type="Proteomes" id="UP000201613"/>
    </source>
</evidence>
<gene>
    <name evidence="2" type="ORF">LOM8899_00201</name>
</gene>
<accession>A0A238LAZ4</accession>
<dbReference type="Proteomes" id="UP000201613">
    <property type="component" value="Unassembled WGS sequence"/>
</dbReference>
<name>A0A238LAZ4_9RHOB</name>
<evidence type="ECO:0000313" key="2">
    <source>
        <dbReference type="EMBL" id="SMY06080.1"/>
    </source>
</evidence>
<keyword evidence="3" id="KW-1185">Reference proteome</keyword>
<evidence type="ECO:0008006" key="4">
    <source>
        <dbReference type="Google" id="ProtNLM"/>
    </source>
</evidence>
<feature type="signal peptide" evidence="1">
    <location>
        <begin position="1"/>
        <end position="26"/>
    </location>
</feature>
<keyword evidence="1" id="KW-0732">Signal</keyword>
<organism evidence="2 3">
    <name type="scientific">Flavimaricola marinus</name>
    <dbReference type="NCBI Taxonomy" id="1819565"/>
    <lineage>
        <taxon>Bacteria</taxon>
        <taxon>Pseudomonadati</taxon>
        <taxon>Pseudomonadota</taxon>
        <taxon>Alphaproteobacteria</taxon>
        <taxon>Rhodobacterales</taxon>
        <taxon>Paracoccaceae</taxon>
        <taxon>Flavimaricola</taxon>
    </lineage>
</organism>
<dbReference type="AlphaFoldDB" id="A0A238LAZ4"/>
<sequence>MTYLNIGKGAVLAASLFGLSACVSYSTDTMGNDSLIGDDFVGASGCSNLSAVGNIVNQTNRDDVRCGPQSVSPIL</sequence>
<feature type="chain" id="PRO_5012037121" description="Lipoprotein" evidence="1">
    <location>
        <begin position="27"/>
        <end position="75"/>
    </location>
</feature>
<reference evidence="2 3" key="1">
    <citation type="submission" date="2017-05" db="EMBL/GenBank/DDBJ databases">
        <authorList>
            <person name="Song R."/>
            <person name="Chenine A.L."/>
            <person name="Ruprecht R.M."/>
        </authorList>
    </citation>
    <scope>NUCLEOTIDE SEQUENCE [LARGE SCALE GENOMIC DNA]</scope>
    <source>
        <strain evidence="2 3">CECT 8899</strain>
    </source>
</reference>
<dbReference type="EMBL" id="FXZK01000001">
    <property type="protein sequence ID" value="SMY06080.1"/>
    <property type="molecule type" value="Genomic_DNA"/>
</dbReference>